<evidence type="ECO:0000256" key="10">
    <source>
        <dbReference type="ARBA" id="ARBA00024202"/>
    </source>
</evidence>
<feature type="transmembrane region" description="Helical" evidence="12">
    <location>
        <begin position="123"/>
        <end position="147"/>
    </location>
</feature>
<keyword evidence="8 12" id="KW-1133">Transmembrane helix</keyword>
<feature type="transmembrane region" description="Helical" evidence="12">
    <location>
        <begin position="59"/>
        <end position="79"/>
    </location>
</feature>
<evidence type="ECO:0000256" key="4">
    <source>
        <dbReference type="ARBA" id="ARBA00022519"/>
    </source>
</evidence>
<dbReference type="Gene3D" id="1.10.3720.10">
    <property type="entry name" value="MetI-like"/>
    <property type="match status" value="1"/>
</dbReference>
<evidence type="ECO:0000313" key="15">
    <source>
        <dbReference type="EMBL" id="NMO02514.1"/>
    </source>
</evidence>
<evidence type="ECO:0000313" key="16">
    <source>
        <dbReference type="Proteomes" id="UP000550729"/>
    </source>
</evidence>
<dbReference type="GO" id="GO:0015031">
    <property type="term" value="P:protein transport"/>
    <property type="evidence" value="ECO:0007669"/>
    <property type="project" value="UniProtKB-KW"/>
</dbReference>
<accession>A0A848KUF1</accession>
<dbReference type="Proteomes" id="UP000550729">
    <property type="component" value="Unassembled WGS sequence"/>
</dbReference>
<evidence type="ECO:0000256" key="12">
    <source>
        <dbReference type="RuleBase" id="RU363032"/>
    </source>
</evidence>
<keyword evidence="9 12" id="KW-0472">Membrane</keyword>
<keyword evidence="3" id="KW-1003">Cell membrane</keyword>
<dbReference type="PANTHER" id="PTHR43386:SF2">
    <property type="entry name" value="OLIGOPEPTIDE TRANSPORT SYSTEM PERMEASE PROTEIN OPPC"/>
    <property type="match status" value="1"/>
</dbReference>
<evidence type="ECO:0000259" key="14">
    <source>
        <dbReference type="PROSITE" id="PS50928"/>
    </source>
</evidence>
<sequence length="337" mass="35660">MSAPQHESPQFESTATPVNVVGAEALPAGELAPGGAPLATRPSGRVRLIARRFARNRSALAGLIVFAVLVFFAIFGGLFTRYSYTDTDFLAIGFPPGDGHWFGTNDAGNDLYAQVIHGLGRSLIIGLSVSIGTTALAAVIGCTAAYFGGWVQRVILGLCYLLLVVPTFLVLALISNKTGGDWRWLIVVLIATGWMMLARVVFSLAESIRARDYVTAARYLGEPPWRIVVRHIIPNLGSLLVINFALGVVATVLAETGLSFLGLGVKIPDVTLGSLLQSGAGTLAASPWLFYFPAGALTLLTVSMTLLADGLRDALDPNASRRPKRRRPAGADAKGSS</sequence>
<feature type="transmembrane region" description="Helical" evidence="12">
    <location>
        <begin position="154"/>
        <end position="176"/>
    </location>
</feature>
<dbReference type="CDD" id="cd06261">
    <property type="entry name" value="TM_PBP2"/>
    <property type="match status" value="1"/>
</dbReference>
<comment type="subcellular location">
    <subcellularLocation>
        <location evidence="1">Cell inner membrane</location>
        <topology evidence="1">Multi-pass membrane protein</topology>
    </subcellularLocation>
    <subcellularLocation>
        <location evidence="12">Cell membrane</location>
        <topology evidence="12">Multi-pass membrane protein</topology>
    </subcellularLocation>
</comment>
<keyword evidence="2 12" id="KW-0813">Transport</keyword>
<keyword evidence="7" id="KW-0653">Protein transport</keyword>
<dbReference type="PANTHER" id="PTHR43386">
    <property type="entry name" value="OLIGOPEPTIDE TRANSPORT SYSTEM PERMEASE PROTEIN APPC"/>
    <property type="match status" value="1"/>
</dbReference>
<feature type="domain" description="ABC transmembrane type-1" evidence="14">
    <location>
        <begin position="123"/>
        <end position="308"/>
    </location>
</feature>
<evidence type="ECO:0000256" key="6">
    <source>
        <dbReference type="ARBA" id="ARBA00022856"/>
    </source>
</evidence>
<evidence type="ECO:0000256" key="13">
    <source>
        <dbReference type="SAM" id="MobiDB-lite"/>
    </source>
</evidence>
<keyword evidence="5 12" id="KW-0812">Transmembrane</keyword>
<evidence type="ECO:0000256" key="3">
    <source>
        <dbReference type="ARBA" id="ARBA00022475"/>
    </source>
</evidence>
<dbReference type="Pfam" id="PF12911">
    <property type="entry name" value="OppC_N"/>
    <property type="match status" value="1"/>
</dbReference>
<name>A0A848KUF1_9ACTN</name>
<keyword evidence="4" id="KW-0997">Cell inner membrane</keyword>
<evidence type="ECO:0000256" key="8">
    <source>
        <dbReference type="ARBA" id="ARBA00022989"/>
    </source>
</evidence>
<evidence type="ECO:0000256" key="9">
    <source>
        <dbReference type="ARBA" id="ARBA00023136"/>
    </source>
</evidence>
<dbReference type="EMBL" id="JABBNB010000014">
    <property type="protein sequence ID" value="NMO02514.1"/>
    <property type="molecule type" value="Genomic_DNA"/>
</dbReference>
<proteinExistence type="inferred from homology"/>
<evidence type="ECO:0000256" key="5">
    <source>
        <dbReference type="ARBA" id="ARBA00022692"/>
    </source>
</evidence>
<reference evidence="15 16" key="1">
    <citation type="submission" date="2020-04" db="EMBL/GenBank/DDBJ databases">
        <title>Gordonia sp. nov. TBRC 11910.</title>
        <authorList>
            <person name="Suriyachadkun C."/>
        </authorList>
    </citation>
    <scope>NUCLEOTIDE SEQUENCE [LARGE SCALE GENOMIC DNA]</scope>
    <source>
        <strain evidence="15 16">TBRC 11910</strain>
    </source>
</reference>
<dbReference type="SUPFAM" id="SSF161098">
    <property type="entry name" value="MetI-like"/>
    <property type="match status" value="1"/>
</dbReference>
<dbReference type="InterPro" id="IPR000515">
    <property type="entry name" value="MetI-like"/>
</dbReference>
<dbReference type="InterPro" id="IPR025966">
    <property type="entry name" value="OppC_N"/>
</dbReference>
<dbReference type="RefSeq" id="WP_170195013.1">
    <property type="nucleotide sequence ID" value="NZ_JABBNB010000014.1"/>
</dbReference>
<keyword evidence="6" id="KW-0571">Peptide transport</keyword>
<feature type="transmembrane region" description="Helical" evidence="12">
    <location>
        <begin position="236"/>
        <end position="254"/>
    </location>
</feature>
<dbReference type="InterPro" id="IPR035906">
    <property type="entry name" value="MetI-like_sf"/>
</dbReference>
<keyword evidence="16" id="KW-1185">Reference proteome</keyword>
<evidence type="ECO:0000256" key="2">
    <source>
        <dbReference type="ARBA" id="ARBA00022448"/>
    </source>
</evidence>
<dbReference type="Pfam" id="PF00528">
    <property type="entry name" value="BPD_transp_1"/>
    <property type="match status" value="1"/>
</dbReference>
<feature type="transmembrane region" description="Helical" evidence="12">
    <location>
        <begin position="288"/>
        <end position="308"/>
    </location>
</feature>
<comment type="similarity">
    <text evidence="10">Belongs to the binding-protein-dependent transport system permease family. OppBC subfamily.</text>
</comment>
<dbReference type="AlphaFoldDB" id="A0A848KUF1"/>
<dbReference type="PROSITE" id="PS50928">
    <property type="entry name" value="ABC_TM1"/>
    <property type="match status" value="1"/>
</dbReference>
<evidence type="ECO:0000256" key="7">
    <source>
        <dbReference type="ARBA" id="ARBA00022927"/>
    </source>
</evidence>
<evidence type="ECO:0000256" key="1">
    <source>
        <dbReference type="ARBA" id="ARBA00004429"/>
    </source>
</evidence>
<organism evidence="15 16">
    <name type="scientific">Gordonia asplenii</name>
    <dbReference type="NCBI Taxonomy" id="2725283"/>
    <lineage>
        <taxon>Bacteria</taxon>
        <taxon>Bacillati</taxon>
        <taxon>Actinomycetota</taxon>
        <taxon>Actinomycetes</taxon>
        <taxon>Mycobacteriales</taxon>
        <taxon>Gordoniaceae</taxon>
        <taxon>Gordonia</taxon>
    </lineage>
</organism>
<gene>
    <name evidence="15" type="ORF">HH308_14960</name>
</gene>
<dbReference type="GO" id="GO:0015833">
    <property type="term" value="P:peptide transport"/>
    <property type="evidence" value="ECO:0007669"/>
    <property type="project" value="UniProtKB-KW"/>
</dbReference>
<dbReference type="GO" id="GO:0055085">
    <property type="term" value="P:transmembrane transport"/>
    <property type="evidence" value="ECO:0007669"/>
    <property type="project" value="InterPro"/>
</dbReference>
<protein>
    <recommendedName>
        <fullName evidence="11">Oligopeptide transport system permease protein OppC</fullName>
    </recommendedName>
</protein>
<feature type="transmembrane region" description="Helical" evidence="12">
    <location>
        <begin position="182"/>
        <end position="202"/>
    </location>
</feature>
<evidence type="ECO:0000256" key="11">
    <source>
        <dbReference type="ARBA" id="ARBA00072251"/>
    </source>
</evidence>
<dbReference type="InterPro" id="IPR050366">
    <property type="entry name" value="BP-dependent_transpt_permease"/>
</dbReference>
<feature type="region of interest" description="Disordered" evidence="13">
    <location>
        <begin position="317"/>
        <end position="337"/>
    </location>
</feature>
<dbReference type="GO" id="GO:0005886">
    <property type="term" value="C:plasma membrane"/>
    <property type="evidence" value="ECO:0007669"/>
    <property type="project" value="UniProtKB-SubCell"/>
</dbReference>
<comment type="caution">
    <text evidence="15">The sequence shown here is derived from an EMBL/GenBank/DDBJ whole genome shotgun (WGS) entry which is preliminary data.</text>
</comment>